<gene>
    <name evidence="2" type="ORF">CUN51_04085</name>
</gene>
<dbReference type="SMART" id="SM00642">
    <property type="entry name" value="Aamy"/>
    <property type="match status" value="1"/>
</dbReference>
<dbReference type="PANTHER" id="PTHR10357:SF179">
    <property type="entry name" value="NEUTRAL AND BASIC AMINO ACID TRANSPORT PROTEIN RBAT"/>
    <property type="match status" value="1"/>
</dbReference>
<dbReference type="InterPro" id="IPR017853">
    <property type="entry name" value="GH"/>
</dbReference>
<dbReference type="GO" id="GO:0009313">
    <property type="term" value="P:oligosaccharide catabolic process"/>
    <property type="evidence" value="ECO:0007669"/>
    <property type="project" value="TreeGrafter"/>
</dbReference>
<dbReference type="AlphaFoldDB" id="A0A2M8P1V5"/>
<evidence type="ECO:0000313" key="3">
    <source>
        <dbReference type="Proteomes" id="UP000228921"/>
    </source>
</evidence>
<dbReference type="PANTHER" id="PTHR10357">
    <property type="entry name" value="ALPHA-AMYLASE FAMILY MEMBER"/>
    <property type="match status" value="1"/>
</dbReference>
<dbReference type="Pfam" id="PF14701">
    <property type="entry name" value="hDGE_amylase"/>
    <property type="match status" value="1"/>
</dbReference>
<name>A0A2M8P1V5_9CHLR</name>
<dbReference type="InterPro" id="IPR006047">
    <property type="entry name" value="GH13_cat_dom"/>
</dbReference>
<dbReference type="GO" id="GO:0004556">
    <property type="term" value="F:alpha-amylase activity"/>
    <property type="evidence" value="ECO:0007669"/>
    <property type="project" value="TreeGrafter"/>
</dbReference>
<dbReference type="SUPFAM" id="SSF51445">
    <property type="entry name" value="(Trans)glycosidases"/>
    <property type="match status" value="1"/>
</dbReference>
<dbReference type="Gene3D" id="3.20.20.80">
    <property type="entry name" value="Glycosidases"/>
    <property type="match status" value="1"/>
</dbReference>
<comment type="caution">
    <text evidence="2">The sequence shown here is derived from an EMBL/GenBank/DDBJ whole genome shotgun (WGS) entry which is preliminary data.</text>
</comment>
<proteinExistence type="predicted"/>
<evidence type="ECO:0000313" key="2">
    <source>
        <dbReference type="EMBL" id="PJF31516.1"/>
    </source>
</evidence>
<dbReference type="EMBL" id="PGTK01000003">
    <property type="protein sequence ID" value="PJF31516.1"/>
    <property type="molecule type" value="Genomic_DNA"/>
</dbReference>
<organism evidence="2 3">
    <name type="scientific">Candidatus Thermofonsia Clade 1 bacterium</name>
    <dbReference type="NCBI Taxonomy" id="2364210"/>
    <lineage>
        <taxon>Bacteria</taxon>
        <taxon>Bacillati</taxon>
        <taxon>Chloroflexota</taxon>
        <taxon>Candidatus Thermofontia</taxon>
        <taxon>Candidatus Thermofonsia Clade 1</taxon>
    </lineage>
</organism>
<dbReference type="InterPro" id="IPR032792">
    <property type="entry name" value="AGL_glucanoTrfase"/>
</dbReference>
<reference evidence="2 3" key="1">
    <citation type="submission" date="2017-11" db="EMBL/GenBank/DDBJ databases">
        <title>Evolution of Phototrophy in the Chloroflexi Phylum Driven by Horizontal Gene Transfer.</title>
        <authorList>
            <person name="Ward L.M."/>
            <person name="Hemp J."/>
            <person name="Shih P.M."/>
            <person name="Mcglynn S.E."/>
            <person name="Fischer W."/>
        </authorList>
    </citation>
    <scope>NUCLEOTIDE SEQUENCE [LARGE SCALE GENOMIC DNA]</scope>
    <source>
        <strain evidence="2">CP2_2F</strain>
    </source>
</reference>
<evidence type="ECO:0000259" key="1">
    <source>
        <dbReference type="SMART" id="SM00642"/>
    </source>
</evidence>
<accession>A0A2M8P1V5</accession>
<feature type="domain" description="Glycosyl hydrolase family 13 catalytic" evidence="1">
    <location>
        <begin position="88"/>
        <end position="548"/>
    </location>
</feature>
<sequence>MSLPTILQALEVRRRAVHEPYFVPSLWANSGTQPDHTAAIQVNPYDFYYQILAKIAIRAAQPLVQGVGGEWSRHAVVYSLFPRLATAFDHNGDGEISVAPNSDGWRETGTLLKSMALLPYIREMGFNTVHLLPVTAIGRDGRKGALGSPYAIRNPYVLDENLAEPALGLTAEQLFKGFVEAAHRLGMRVVVEFVLRTAAKDSDWIPEHPEWFYWIRADVPDRTASIGRTGALSSYGQPIFSPDTLNLIFAKVNAGDFHDLPPPPHQYRAMFTPPPRPDQARLENGRYIGTLDDGTRVRIPGAFTDWPPNDVQPPWSDVTYLRLYDHPDFNYMAYNTLRMYDSLLAQPEHRNAPLWERLIGVIPHYQQHFGIDGVLIDMGHALPMPLKQRIIATARALDPDFAFWDENFSIDWHTREQGYNAVVGYWLLSVHEAHSVRNMINQMAHHAFPIAFFGAMENHNTPRAFARYGGVAYAHYALALSIGIPAIPFIQSGFELGETQPLNTGLGFSGEEIRRYIADDLPLFGVGAYDWCRAENWIRSVRHALNIRRKFESLLSDPAPNTFLIGSSDNPHILVFSRRREDQWLCFIANTDMAHEQRGRAIIRSKQVRVAGYWGTYAEGMDVQQEIAVNVSLSPGYVLIIDVANLRHGEM</sequence>
<dbReference type="Proteomes" id="UP000228921">
    <property type="component" value="Unassembled WGS sequence"/>
</dbReference>
<protein>
    <submittedName>
        <fullName evidence="2">Alpha-amylase</fullName>
    </submittedName>
</protein>